<feature type="compositionally biased region" description="Polar residues" evidence="1">
    <location>
        <begin position="52"/>
        <end position="69"/>
    </location>
</feature>
<feature type="region of interest" description="Disordered" evidence="1">
    <location>
        <begin position="44"/>
        <end position="113"/>
    </location>
</feature>
<feature type="compositionally biased region" description="Basic and acidic residues" evidence="1">
    <location>
        <begin position="88"/>
        <end position="99"/>
    </location>
</feature>
<protein>
    <recommendedName>
        <fullName evidence="2">DUF6318 domain-containing protein</fullName>
    </recommendedName>
</protein>
<dbReference type="Pfam" id="PF19843">
    <property type="entry name" value="DUF6318"/>
    <property type="match status" value="1"/>
</dbReference>
<evidence type="ECO:0000313" key="4">
    <source>
        <dbReference type="Proteomes" id="UP000219947"/>
    </source>
</evidence>
<name>A0A2A8D7V6_9MICC</name>
<accession>A0A2A8D7V6</accession>
<gene>
    <name evidence="3" type="ORF">CRM92_01215</name>
</gene>
<sequence length="254" mass="27751">MSIPALRHNSVPQKVLNRRALIAFASGICVTEFLTACGEQAHDTAPARAETSDTTDGSSSPHGTESASPEAQAHPTFTKGYSGGSEAPKGEYRPADEKGPAQNVPKPKKPEDIGIETPEALMHFIDYWNALGNYATQTGDVQTYADYTAAGYKEVEKFCNHMQRLYDKGGWVVGGTRKIVADPSTLRSPSDHVYLIVGRIISNDYVILDNEQYKTFSFPASQENDNILEFGVVFQTSNGHWSFAGTEKLDVNVK</sequence>
<evidence type="ECO:0000313" key="3">
    <source>
        <dbReference type="EMBL" id="PEN16688.1"/>
    </source>
</evidence>
<proteinExistence type="predicted"/>
<dbReference type="RefSeq" id="WP_048779761.1">
    <property type="nucleotide sequence ID" value="NZ_CAURLQ010000031.1"/>
</dbReference>
<comment type="caution">
    <text evidence="3">The sequence shown here is derived from an EMBL/GenBank/DDBJ whole genome shotgun (WGS) entry which is preliminary data.</text>
</comment>
<dbReference type="AlphaFoldDB" id="A0A2A8D7V6"/>
<evidence type="ECO:0000256" key="1">
    <source>
        <dbReference type="SAM" id="MobiDB-lite"/>
    </source>
</evidence>
<dbReference type="EMBL" id="PDEV01000001">
    <property type="protein sequence ID" value="PEN16688.1"/>
    <property type="molecule type" value="Genomic_DNA"/>
</dbReference>
<organism evidence="3 4">
    <name type="scientific">Rothia dentocariosa</name>
    <dbReference type="NCBI Taxonomy" id="2047"/>
    <lineage>
        <taxon>Bacteria</taxon>
        <taxon>Bacillati</taxon>
        <taxon>Actinomycetota</taxon>
        <taxon>Actinomycetes</taxon>
        <taxon>Micrococcales</taxon>
        <taxon>Micrococcaceae</taxon>
        <taxon>Rothia</taxon>
    </lineage>
</organism>
<keyword evidence="4" id="KW-1185">Reference proteome</keyword>
<dbReference type="Proteomes" id="UP000219947">
    <property type="component" value="Unassembled WGS sequence"/>
</dbReference>
<dbReference type="InterPro" id="IPR046281">
    <property type="entry name" value="DUF6318"/>
</dbReference>
<evidence type="ECO:0000259" key="2">
    <source>
        <dbReference type="Pfam" id="PF19843"/>
    </source>
</evidence>
<feature type="domain" description="DUF6318" evidence="2">
    <location>
        <begin position="90"/>
        <end position="245"/>
    </location>
</feature>
<reference evidence="3" key="1">
    <citation type="submission" date="2017-10" db="EMBL/GenBank/DDBJ databases">
        <title>Kefir isolates.</title>
        <authorList>
            <person name="Kim Y."/>
            <person name="Blasche S."/>
        </authorList>
    </citation>
    <scope>NUCLEOTIDE SEQUENCE [LARGE SCALE GENOMIC DNA]</scope>
    <source>
        <strain evidence="3">OG2-2</strain>
    </source>
</reference>